<dbReference type="InterPro" id="IPR009000">
    <property type="entry name" value="Transl_B-barrel_sf"/>
</dbReference>
<organism evidence="7 8">
    <name type="scientific">Massiliimalia timonensis</name>
    <dbReference type="NCBI Taxonomy" id="1987501"/>
    <lineage>
        <taxon>Bacteria</taxon>
        <taxon>Bacillati</taxon>
        <taxon>Bacillota</taxon>
        <taxon>Clostridia</taxon>
        <taxon>Eubacteriales</taxon>
        <taxon>Oscillospiraceae</taxon>
        <taxon>Massiliimalia</taxon>
    </lineage>
</organism>
<dbReference type="Pfam" id="PF00679">
    <property type="entry name" value="EFG_C"/>
    <property type="match status" value="1"/>
</dbReference>
<dbReference type="GO" id="GO:0006412">
    <property type="term" value="P:translation"/>
    <property type="evidence" value="ECO:0007669"/>
    <property type="project" value="UniProtKB-KW"/>
</dbReference>
<dbReference type="SUPFAM" id="SSF54980">
    <property type="entry name" value="EF-G C-terminal domain-like"/>
    <property type="match status" value="2"/>
</dbReference>
<dbReference type="InterPro" id="IPR000640">
    <property type="entry name" value="EFG_V-like"/>
</dbReference>
<dbReference type="PROSITE" id="PS00301">
    <property type="entry name" value="G_TR_1"/>
    <property type="match status" value="1"/>
</dbReference>
<comment type="caution">
    <text evidence="7">The sequence shown here is derived from an EMBL/GenBank/DDBJ whole genome shotgun (WGS) entry which is preliminary data.</text>
</comment>
<dbReference type="SMART" id="SM00838">
    <property type="entry name" value="EFG_C"/>
    <property type="match status" value="1"/>
</dbReference>
<keyword evidence="2" id="KW-0547">Nucleotide-binding</keyword>
<dbReference type="InterPro" id="IPR020568">
    <property type="entry name" value="Ribosomal_Su5_D2-typ_SF"/>
</dbReference>
<evidence type="ECO:0000256" key="4">
    <source>
        <dbReference type="ARBA" id="ARBA00023134"/>
    </source>
</evidence>
<gene>
    <name evidence="7" type="ORF">H8702_00470</name>
</gene>
<keyword evidence="8" id="KW-1185">Reference proteome</keyword>
<dbReference type="Pfam" id="PF14492">
    <property type="entry name" value="EFG_III"/>
    <property type="match status" value="1"/>
</dbReference>
<dbReference type="AlphaFoldDB" id="A0A8J6P9M0"/>
<dbReference type="PANTHER" id="PTHR43261">
    <property type="entry name" value="TRANSLATION ELONGATION FACTOR G-RELATED"/>
    <property type="match status" value="1"/>
</dbReference>
<dbReference type="GO" id="GO:0046677">
    <property type="term" value="P:response to antibiotic"/>
    <property type="evidence" value="ECO:0007669"/>
    <property type="project" value="UniProtKB-KW"/>
</dbReference>
<dbReference type="PRINTS" id="PR00315">
    <property type="entry name" value="ELONGATNFCT"/>
</dbReference>
<evidence type="ECO:0000256" key="5">
    <source>
        <dbReference type="ARBA" id="ARBA00023251"/>
    </source>
</evidence>
<dbReference type="GO" id="GO:0032790">
    <property type="term" value="P:ribosome disassembly"/>
    <property type="evidence" value="ECO:0007669"/>
    <property type="project" value="TreeGrafter"/>
</dbReference>
<keyword evidence="5" id="KW-0046">Antibiotic resistance</keyword>
<evidence type="ECO:0000313" key="8">
    <source>
        <dbReference type="Proteomes" id="UP000632659"/>
    </source>
</evidence>
<keyword evidence="4" id="KW-0342">GTP-binding</keyword>
<dbReference type="InterPro" id="IPR005517">
    <property type="entry name" value="Transl_elong_EFG/EF2_IV"/>
</dbReference>
<dbReference type="PROSITE" id="PS51722">
    <property type="entry name" value="G_TR_2"/>
    <property type="match status" value="1"/>
</dbReference>
<evidence type="ECO:0000259" key="6">
    <source>
        <dbReference type="PROSITE" id="PS51722"/>
    </source>
</evidence>
<protein>
    <submittedName>
        <fullName evidence="7">TetM/TetW/TetO/TetS family tetracycline resistance ribosomal protection protein</fullName>
    </submittedName>
</protein>
<comment type="function">
    <text evidence="1">Abolishes the inhibitory effect of tetracyclin on protein synthesis by a non-covalent modification of the ribosomes.</text>
</comment>
<evidence type="ECO:0000256" key="2">
    <source>
        <dbReference type="ARBA" id="ARBA00022741"/>
    </source>
</evidence>
<dbReference type="GO" id="GO:0005525">
    <property type="term" value="F:GTP binding"/>
    <property type="evidence" value="ECO:0007669"/>
    <property type="project" value="UniProtKB-KW"/>
</dbReference>
<dbReference type="CDD" id="cd03711">
    <property type="entry name" value="Tet_C"/>
    <property type="match status" value="1"/>
</dbReference>
<evidence type="ECO:0000313" key="7">
    <source>
        <dbReference type="EMBL" id="MBC8609593.1"/>
    </source>
</evidence>
<dbReference type="InterPro" id="IPR053905">
    <property type="entry name" value="EF-G-like_DII"/>
</dbReference>
<sequence length="648" mass="72928">MNQTVGILAHVDAGKTTVAEQILYHTGSIRKRGRVDHQDTFLDTHQIEKQRGITIFSGQAVFMLGGKTYCMLDTPGHVDFSAEMERAVGVMDCAVLVISCVEGIQGHTETVWRLLKHHRVPVFLFLNKTDRAGADPRRVMEEVHSRFSGDALWCGDSKPGLLSQELAERVAERDDELLEVYLEEGYQPKLWDDKMVQMVQQRRIFPCFCGSALQDEGIDALLLGLEKWTAPQSDDTGALCADVYRVRYDEKRVRRTYLKIQSGTLRVKEEIAVSAVEGEVQKINELYLCHGEKLQPVSEVKAGMLCMVTGLEVPCGSRIGSDFSKAGYELRPLLSAQVLFDSQKWHPHEVLNQLKLLEAEDPMLQVAWDETLQQISLRVMGEIQLEILKGVILDRFGLEVTFGDCRILYLETLKEPVIGRGHFEPLRHYAEVHLRLSPAPRGTGVTFDSECSLDVLDNNFQNLIRTHVLERVHKGVLTGAPVADLKITLLTGRAHNKHTEGGDFRQATYRAVRQGLMKGRSVVLEPYYRFRIDVPSEYLGRVLSDIQRLYGTFEPPQTDGDHSLLTGRAPAATFRNYQRELVSFTAGRGSLSLAFDGYEPCHNEQEVIAQAGYEAERDVENPADSVFCSHGAGLPVKWQESDQFMHCK</sequence>
<dbReference type="Proteomes" id="UP000632659">
    <property type="component" value="Unassembled WGS sequence"/>
</dbReference>
<dbReference type="Pfam" id="PF22042">
    <property type="entry name" value="EF-G_D2"/>
    <property type="match status" value="1"/>
</dbReference>
<dbReference type="InterPro" id="IPR014721">
    <property type="entry name" value="Ribsml_uS5_D2-typ_fold_subgr"/>
</dbReference>
<dbReference type="PANTHER" id="PTHR43261:SF1">
    <property type="entry name" value="RIBOSOME-RELEASING FACTOR 2, MITOCHONDRIAL"/>
    <property type="match status" value="1"/>
</dbReference>
<dbReference type="Gene3D" id="3.30.230.10">
    <property type="match status" value="1"/>
</dbReference>
<dbReference type="InterPro" id="IPR005225">
    <property type="entry name" value="Small_GTP-bd"/>
</dbReference>
<dbReference type="RefSeq" id="WP_154824779.1">
    <property type="nucleotide sequence ID" value="NZ_JACRTL010000001.1"/>
</dbReference>
<dbReference type="SUPFAM" id="SSF50447">
    <property type="entry name" value="Translation proteins"/>
    <property type="match status" value="1"/>
</dbReference>
<dbReference type="InterPro" id="IPR031157">
    <property type="entry name" value="G_TR_CS"/>
</dbReference>
<dbReference type="InterPro" id="IPR035650">
    <property type="entry name" value="Tet_C"/>
</dbReference>
<name>A0A8J6P9M0_9FIRM</name>
<proteinExistence type="predicted"/>
<dbReference type="InterPro" id="IPR035647">
    <property type="entry name" value="EFG_III/V"/>
</dbReference>
<dbReference type="Gene3D" id="3.30.70.240">
    <property type="match status" value="1"/>
</dbReference>
<dbReference type="InterPro" id="IPR000795">
    <property type="entry name" value="T_Tr_GTP-bd_dom"/>
</dbReference>
<evidence type="ECO:0000256" key="3">
    <source>
        <dbReference type="ARBA" id="ARBA00022917"/>
    </source>
</evidence>
<dbReference type="PRINTS" id="PR01037">
    <property type="entry name" value="TCRTETOQM"/>
</dbReference>
<dbReference type="Pfam" id="PF03764">
    <property type="entry name" value="EFG_IV"/>
    <property type="match status" value="1"/>
</dbReference>
<accession>A0A8J6P9M0</accession>
<dbReference type="GO" id="GO:0003924">
    <property type="term" value="F:GTPase activity"/>
    <property type="evidence" value="ECO:0007669"/>
    <property type="project" value="InterPro"/>
</dbReference>
<dbReference type="Gene3D" id="3.40.50.300">
    <property type="entry name" value="P-loop containing nucleotide triphosphate hydrolases"/>
    <property type="match status" value="1"/>
</dbReference>
<reference evidence="7" key="1">
    <citation type="submission" date="2020-08" db="EMBL/GenBank/DDBJ databases">
        <title>Genome public.</title>
        <authorList>
            <person name="Liu C."/>
            <person name="Sun Q."/>
        </authorList>
    </citation>
    <scope>NUCLEOTIDE SEQUENCE</scope>
    <source>
        <strain evidence="7">NSJ-15</strain>
    </source>
</reference>
<keyword evidence="3" id="KW-0648">Protein biosynthesis</keyword>
<dbReference type="InterPro" id="IPR027417">
    <property type="entry name" value="P-loop_NTPase"/>
</dbReference>
<dbReference type="InterPro" id="IPR041095">
    <property type="entry name" value="EFG_II"/>
</dbReference>
<evidence type="ECO:0000256" key="1">
    <source>
        <dbReference type="ARBA" id="ARBA00003987"/>
    </source>
</evidence>
<dbReference type="SUPFAM" id="SSF54211">
    <property type="entry name" value="Ribosomal protein S5 domain 2-like"/>
    <property type="match status" value="1"/>
</dbReference>
<dbReference type="Gene3D" id="3.30.70.870">
    <property type="entry name" value="Elongation Factor G (Translational Gtpase), domain 3"/>
    <property type="match status" value="1"/>
</dbReference>
<dbReference type="Gene3D" id="2.40.30.10">
    <property type="entry name" value="Translation factors"/>
    <property type="match status" value="1"/>
</dbReference>
<feature type="domain" description="Tr-type G" evidence="6">
    <location>
        <begin position="1"/>
        <end position="233"/>
    </location>
</feature>
<dbReference type="SMART" id="SM00889">
    <property type="entry name" value="EFG_IV"/>
    <property type="match status" value="1"/>
</dbReference>
<dbReference type="NCBIfam" id="TIGR00231">
    <property type="entry name" value="small_GTP"/>
    <property type="match status" value="1"/>
</dbReference>
<dbReference type="SUPFAM" id="SSF52540">
    <property type="entry name" value="P-loop containing nucleoside triphosphate hydrolases"/>
    <property type="match status" value="1"/>
</dbReference>
<dbReference type="EMBL" id="JACRTL010000001">
    <property type="protein sequence ID" value="MBC8609593.1"/>
    <property type="molecule type" value="Genomic_DNA"/>
</dbReference>
<dbReference type="Pfam" id="PF00009">
    <property type="entry name" value="GTP_EFTU"/>
    <property type="match status" value="1"/>
</dbReference>